<dbReference type="Pfam" id="PF11005">
    <property type="entry name" value="DUF2844"/>
    <property type="match status" value="1"/>
</dbReference>
<organism evidence="2 3">
    <name type="scientific">Trinickia dinghuensis</name>
    <dbReference type="NCBI Taxonomy" id="2291023"/>
    <lineage>
        <taxon>Bacteria</taxon>
        <taxon>Pseudomonadati</taxon>
        <taxon>Pseudomonadota</taxon>
        <taxon>Betaproteobacteria</taxon>
        <taxon>Burkholderiales</taxon>
        <taxon>Burkholderiaceae</taxon>
        <taxon>Trinickia</taxon>
    </lineage>
</organism>
<dbReference type="EMBL" id="QRGA01000007">
    <property type="protein sequence ID" value="RDU98555.1"/>
    <property type="molecule type" value="Genomic_DNA"/>
</dbReference>
<feature type="signal peptide" evidence="1">
    <location>
        <begin position="1"/>
        <end position="18"/>
    </location>
</feature>
<gene>
    <name evidence="2" type="ORF">DWV00_13110</name>
</gene>
<accession>A0A3D8K137</accession>
<dbReference type="AlphaFoldDB" id="A0A3D8K137"/>
<dbReference type="OrthoDB" id="7561239at2"/>
<dbReference type="Proteomes" id="UP000256838">
    <property type="component" value="Unassembled WGS sequence"/>
</dbReference>
<name>A0A3D8K137_9BURK</name>
<reference evidence="2 3" key="1">
    <citation type="submission" date="2018-08" db="EMBL/GenBank/DDBJ databases">
        <title>Paraburkholderia sp. DHOM06 isolated from forest soil.</title>
        <authorList>
            <person name="Gao Z.-H."/>
            <person name="Qiu L.-H."/>
        </authorList>
    </citation>
    <scope>NUCLEOTIDE SEQUENCE [LARGE SCALE GENOMIC DNA]</scope>
    <source>
        <strain evidence="2 3">DHOM06</strain>
    </source>
</reference>
<feature type="chain" id="PRO_5017589380" evidence="1">
    <location>
        <begin position="19"/>
        <end position="144"/>
    </location>
</feature>
<evidence type="ECO:0000313" key="3">
    <source>
        <dbReference type="Proteomes" id="UP000256838"/>
    </source>
</evidence>
<keyword evidence="1" id="KW-0732">Signal</keyword>
<evidence type="ECO:0000313" key="2">
    <source>
        <dbReference type="EMBL" id="RDU98555.1"/>
    </source>
</evidence>
<proteinExistence type="predicted"/>
<sequence length="144" mass="14445">MAVALAAASFIAAPGAQAALGQHVDSVATDATHLSAIAHASIVQGAYTVHTITLPSGTVVREYVASDGIVFGVAWEGPTLPDLKTTLGTAFDRFVSASPTRGGGPLAVSANDLVVYSSGHLRAFSGHAYLPQALPAGVDAGVVH</sequence>
<comment type="caution">
    <text evidence="2">The sequence shown here is derived from an EMBL/GenBank/DDBJ whole genome shotgun (WGS) entry which is preliminary data.</text>
</comment>
<protein>
    <submittedName>
        <fullName evidence="2">DUF2844 domain-containing protein</fullName>
    </submittedName>
</protein>
<dbReference type="InterPro" id="IPR021267">
    <property type="entry name" value="DUF2844"/>
</dbReference>
<keyword evidence="3" id="KW-1185">Reference proteome</keyword>
<evidence type="ECO:0000256" key="1">
    <source>
        <dbReference type="SAM" id="SignalP"/>
    </source>
</evidence>